<keyword evidence="5" id="KW-0804">Transcription</keyword>
<keyword evidence="2" id="KW-0067">ATP-binding</keyword>
<gene>
    <name evidence="7" type="ORF">SAMN04488579_10878</name>
</gene>
<name>A0A1H3EWE9_EUBBA</name>
<dbReference type="CDD" id="cd00009">
    <property type="entry name" value="AAA"/>
    <property type="match status" value="1"/>
</dbReference>
<dbReference type="InterPro" id="IPR035965">
    <property type="entry name" value="PAS-like_dom_sf"/>
</dbReference>
<dbReference type="AlphaFoldDB" id="A0A1H3EWE9"/>
<evidence type="ECO:0000256" key="2">
    <source>
        <dbReference type="ARBA" id="ARBA00022840"/>
    </source>
</evidence>
<dbReference type="Pfam" id="PF25601">
    <property type="entry name" value="AAA_lid_14"/>
    <property type="match status" value="1"/>
</dbReference>
<dbReference type="Gene3D" id="1.10.8.60">
    <property type="match status" value="1"/>
</dbReference>
<reference evidence="8" key="1">
    <citation type="submission" date="2016-10" db="EMBL/GenBank/DDBJ databases">
        <authorList>
            <person name="Varghese N."/>
            <person name="Submissions S."/>
        </authorList>
    </citation>
    <scope>NUCLEOTIDE SEQUENCE [LARGE SCALE GENOMIC DNA]</scope>
    <source>
        <strain evidence="8">VPI 5359</strain>
    </source>
</reference>
<evidence type="ECO:0000313" key="7">
    <source>
        <dbReference type="EMBL" id="SDX83102.1"/>
    </source>
</evidence>
<dbReference type="OrthoDB" id="9803970at2"/>
<dbReference type="InterPro" id="IPR003593">
    <property type="entry name" value="AAA+_ATPase"/>
</dbReference>
<accession>A0A1H3EWE9</accession>
<dbReference type="STRING" id="1528.SAMN04488579_10878"/>
<evidence type="ECO:0000256" key="4">
    <source>
        <dbReference type="ARBA" id="ARBA00023125"/>
    </source>
</evidence>
<dbReference type="InterPro" id="IPR002078">
    <property type="entry name" value="Sigma_54_int"/>
</dbReference>
<dbReference type="Proteomes" id="UP000199652">
    <property type="component" value="Unassembled WGS sequence"/>
</dbReference>
<dbReference type="GO" id="GO:0006355">
    <property type="term" value="P:regulation of DNA-templated transcription"/>
    <property type="evidence" value="ECO:0007669"/>
    <property type="project" value="InterPro"/>
</dbReference>
<evidence type="ECO:0000256" key="5">
    <source>
        <dbReference type="ARBA" id="ARBA00023163"/>
    </source>
</evidence>
<dbReference type="PROSITE" id="PS00688">
    <property type="entry name" value="SIGMA54_INTERACT_3"/>
    <property type="match status" value="1"/>
</dbReference>
<dbReference type="PROSITE" id="PS00676">
    <property type="entry name" value="SIGMA54_INTERACT_2"/>
    <property type="match status" value="1"/>
</dbReference>
<keyword evidence="3" id="KW-0805">Transcription regulation</keyword>
<evidence type="ECO:0000259" key="6">
    <source>
        <dbReference type="PROSITE" id="PS50045"/>
    </source>
</evidence>
<dbReference type="SUPFAM" id="SSF55785">
    <property type="entry name" value="PYP-like sensor domain (PAS domain)"/>
    <property type="match status" value="1"/>
</dbReference>
<feature type="domain" description="Sigma-54 factor interaction" evidence="6">
    <location>
        <begin position="157"/>
        <end position="386"/>
    </location>
</feature>
<keyword evidence="1" id="KW-0547">Nucleotide-binding</keyword>
<dbReference type="InterPro" id="IPR025944">
    <property type="entry name" value="Sigma_54_int_dom_CS"/>
</dbReference>
<evidence type="ECO:0000313" key="8">
    <source>
        <dbReference type="Proteomes" id="UP000199652"/>
    </source>
</evidence>
<dbReference type="InterPro" id="IPR025662">
    <property type="entry name" value="Sigma_54_int_dom_ATP-bd_1"/>
</dbReference>
<proteinExistence type="predicted"/>
<dbReference type="GO" id="GO:0005524">
    <property type="term" value="F:ATP binding"/>
    <property type="evidence" value="ECO:0007669"/>
    <property type="project" value="UniProtKB-KW"/>
</dbReference>
<dbReference type="Pfam" id="PF00158">
    <property type="entry name" value="Sigma54_activat"/>
    <property type="match status" value="1"/>
</dbReference>
<keyword evidence="4 7" id="KW-0238">DNA-binding</keyword>
<dbReference type="SUPFAM" id="SSF52540">
    <property type="entry name" value="P-loop containing nucleoside triphosphate hydrolases"/>
    <property type="match status" value="1"/>
</dbReference>
<dbReference type="InterPro" id="IPR025943">
    <property type="entry name" value="Sigma_54_int_dom_ATP-bd_2"/>
</dbReference>
<dbReference type="FunFam" id="3.40.50.300:FF:000006">
    <property type="entry name" value="DNA-binding transcriptional regulator NtrC"/>
    <property type="match status" value="1"/>
</dbReference>
<dbReference type="InterPro" id="IPR027417">
    <property type="entry name" value="P-loop_NTPase"/>
</dbReference>
<dbReference type="PROSITE" id="PS00675">
    <property type="entry name" value="SIGMA54_INTERACT_1"/>
    <property type="match status" value="1"/>
</dbReference>
<dbReference type="PANTHER" id="PTHR32071">
    <property type="entry name" value="TRANSCRIPTIONAL REGULATORY PROTEIN"/>
    <property type="match status" value="1"/>
</dbReference>
<evidence type="ECO:0000256" key="1">
    <source>
        <dbReference type="ARBA" id="ARBA00022741"/>
    </source>
</evidence>
<dbReference type="Gene3D" id="3.40.50.300">
    <property type="entry name" value="P-loop containing nucleotide triphosphate hydrolases"/>
    <property type="match status" value="1"/>
</dbReference>
<dbReference type="EMBL" id="FNOU01000008">
    <property type="protein sequence ID" value="SDX83102.1"/>
    <property type="molecule type" value="Genomic_DNA"/>
</dbReference>
<dbReference type="InterPro" id="IPR058031">
    <property type="entry name" value="AAA_lid_NorR"/>
</dbReference>
<keyword evidence="8" id="KW-1185">Reference proteome</keyword>
<organism evidence="7 8">
    <name type="scientific">Eubacterium barkeri</name>
    <name type="common">Clostridium barkeri</name>
    <dbReference type="NCBI Taxonomy" id="1528"/>
    <lineage>
        <taxon>Bacteria</taxon>
        <taxon>Bacillati</taxon>
        <taxon>Bacillota</taxon>
        <taxon>Clostridia</taxon>
        <taxon>Eubacteriales</taxon>
        <taxon>Eubacteriaceae</taxon>
        <taxon>Eubacterium</taxon>
    </lineage>
</organism>
<sequence length="467" mass="53791">MENRKIMNKAYLHYLESLPKEVYMQILQNSYVEITATDPEGNVIYANPASVQYHNMLPEEMTKFNFATSFNGLWTPPSIDYAKQVKRTVFVRQRYLLTNEVHVTITTPIYDQHKQLEMILFTSFKEKPITAFDLDCMQKESDVPKSLHEKNKVHNHIIGRSYVIYATLEKLKRGARSDIPVLLLGESGVGKTLFAKYVHDCSPRSDKPFISVNCASIPDNLIESELFGYVPYAFTGASPKGKKGLFELADGGTLFLDEIGELQMNIQVKLLEFLESHQFICVGGLEPTTVDTRIITATNKDLEERVKEGSFREDLYWRINGIAQTIPPLRERRNDIFPIANFFLDKYNAKYKKDKVFSNEVVEAFNYYDWPGNVRELRNAVEYMAVLSIGNIIDDHKLPEQILRFINNGEHLKHQTIFEDMVESYKKDTVEKYHGLYPEVPEFSEALGVSQATAYRLIKKYIKPGET</sequence>
<protein>
    <submittedName>
        <fullName evidence="7">Transcriptional regulator containing PAS, AAA-type ATPase, and DNA-binding Fis domains</fullName>
    </submittedName>
</protein>
<dbReference type="GO" id="GO:0003677">
    <property type="term" value="F:DNA binding"/>
    <property type="evidence" value="ECO:0007669"/>
    <property type="project" value="UniProtKB-KW"/>
</dbReference>
<dbReference type="SMART" id="SM00382">
    <property type="entry name" value="AAA"/>
    <property type="match status" value="1"/>
</dbReference>
<dbReference type="RefSeq" id="WP_090244676.1">
    <property type="nucleotide sequence ID" value="NZ_FNOU01000008.1"/>
</dbReference>
<evidence type="ECO:0000256" key="3">
    <source>
        <dbReference type="ARBA" id="ARBA00023015"/>
    </source>
</evidence>
<dbReference type="PROSITE" id="PS50045">
    <property type="entry name" value="SIGMA54_INTERACT_4"/>
    <property type="match status" value="1"/>
</dbReference>